<protein>
    <submittedName>
        <fullName evidence="1">Uncharacterized protein</fullName>
    </submittedName>
</protein>
<organism evidence="1 2">
    <name type="scientific">Vairimorpha necatrix</name>
    <dbReference type="NCBI Taxonomy" id="6039"/>
    <lineage>
        <taxon>Eukaryota</taxon>
        <taxon>Fungi</taxon>
        <taxon>Fungi incertae sedis</taxon>
        <taxon>Microsporidia</taxon>
        <taxon>Nosematidae</taxon>
        <taxon>Vairimorpha</taxon>
    </lineage>
</organism>
<dbReference type="Proteomes" id="UP001334084">
    <property type="component" value="Chromosome 11"/>
</dbReference>
<name>A0AAX4JGG0_9MICR</name>
<gene>
    <name evidence="1" type="ORF">VNE69_11065</name>
</gene>
<dbReference type="EMBL" id="CP142736">
    <property type="protein sequence ID" value="WUR04896.1"/>
    <property type="molecule type" value="Genomic_DNA"/>
</dbReference>
<dbReference type="KEGG" id="vnx:VNE69_11065"/>
<evidence type="ECO:0000313" key="2">
    <source>
        <dbReference type="Proteomes" id="UP001334084"/>
    </source>
</evidence>
<dbReference type="GeneID" id="90542739"/>
<evidence type="ECO:0000313" key="1">
    <source>
        <dbReference type="EMBL" id="WUR04896.1"/>
    </source>
</evidence>
<keyword evidence="2" id="KW-1185">Reference proteome</keyword>
<dbReference type="AlphaFoldDB" id="A0AAX4JGG0"/>
<accession>A0AAX4JGG0</accession>
<sequence>MFTKKLSEASTGKYNQCVNCDDGRLVNLYNLARNQFKGWSNPVCDWYTHILYDTDTNINCYNQEEGEVLGRHDLVRRLKEEDTNKFVEDRLVNAAETFNEECNKGTCIQQEHFDKLRCAKNLVIQACEGDVSYEENIFIKQGVLNKCVPERRRRNININHERVFNENDQRYHNEVVGYFKTQVRLLEPPSADIDIRHEFRGKRQTRNKTSLNNF</sequence>
<proteinExistence type="predicted"/>
<dbReference type="RefSeq" id="XP_065331041.1">
    <property type="nucleotide sequence ID" value="XM_065474969.1"/>
</dbReference>
<reference evidence="1" key="1">
    <citation type="journal article" date="2024" name="BMC Genomics">
        <title>Functional annotation of a divergent genome using sequence and structure-based similarity.</title>
        <authorList>
            <person name="Svedberg D."/>
            <person name="Winiger R.R."/>
            <person name="Berg A."/>
            <person name="Sharma H."/>
            <person name="Tellgren-Roth C."/>
            <person name="Debrunner-Vossbrinck B.A."/>
            <person name="Vossbrinck C.R."/>
            <person name="Barandun J."/>
        </authorList>
    </citation>
    <scope>NUCLEOTIDE SEQUENCE</scope>
    <source>
        <strain evidence="1">Illinois isolate</strain>
    </source>
</reference>